<sequence>MNRRELLQIVATMTGMTVIGGEAFAMHANANLSTPLEFSHTRLRLSARDINLLDEIAETIIPKTDTPGAKAAEVGRFMEVMVRDCYTSAQQAAFIDGLKNFPSLCLAKYQKSFFRMNAKQRHEMLVELEKEAKSFNAGQSELDKERRHAVETENKDNNYALQKEFESLPKHFYTMVKQLTLLGFFTSETGATKTLRYIAVPGRYDGNVPYIKGQRAWG</sequence>
<dbReference type="EMBL" id="JACOFW010000001">
    <property type="protein sequence ID" value="MBC3806005.1"/>
    <property type="molecule type" value="Genomic_DNA"/>
</dbReference>
<keyword evidence="2" id="KW-1185">Reference proteome</keyword>
<accession>A0ABR6X0A4</accession>
<protein>
    <submittedName>
        <fullName evidence="1">Gluconate 2-dehydrogenase subunit 3 family protein</fullName>
    </submittedName>
</protein>
<evidence type="ECO:0000313" key="1">
    <source>
        <dbReference type="EMBL" id="MBC3806005.1"/>
    </source>
</evidence>
<dbReference type="RefSeq" id="WP_186920722.1">
    <property type="nucleotide sequence ID" value="NZ_JACOFW010000001.1"/>
</dbReference>
<gene>
    <name evidence="1" type="ORF">H8K52_01440</name>
</gene>
<dbReference type="Proteomes" id="UP000648257">
    <property type="component" value="Unassembled WGS sequence"/>
</dbReference>
<name>A0ABR6X0A4_9BURK</name>
<organism evidence="1 2">
    <name type="scientific">Undibacterium seohonense</name>
    <dbReference type="NCBI Taxonomy" id="1344950"/>
    <lineage>
        <taxon>Bacteria</taxon>
        <taxon>Pseudomonadati</taxon>
        <taxon>Pseudomonadota</taxon>
        <taxon>Betaproteobacteria</taxon>
        <taxon>Burkholderiales</taxon>
        <taxon>Oxalobacteraceae</taxon>
        <taxon>Undibacterium</taxon>
    </lineage>
</organism>
<comment type="caution">
    <text evidence="1">The sequence shown here is derived from an EMBL/GenBank/DDBJ whole genome shotgun (WGS) entry which is preliminary data.</text>
</comment>
<reference evidence="1 2" key="1">
    <citation type="submission" date="2020-08" db="EMBL/GenBank/DDBJ databases">
        <title>Novel species isolated from subtropical streams in China.</title>
        <authorList>
            <person name="Lu H."/>
        </authorList>
    </citation>
    <scope>NUCLEOTIDE SEQUENCE [LARGE SCALE GENOMIC DNA]</scope>
    <source>
        <strain evidence="1 2">KACC 16656</strain>
    </source>
</reference>
<proteinExistence type="predicted"/>
<dbReference type="Pfam" id="PF13618">
    <property type="entry name" value="Gluconate_2-dh3"/>
    <property type="match status" value="1"/>
</dbReference>
<evidence type="ECO:0000313" key="2">
    <source>
        <dbReference type="Proteomes" id="UP000648257"/>
    </source>
</evidence>
<dbReference type="InterPro" id="IPR027056">
    <property type="entry name" value="Gluconate_2DH_su3"/>
</dbReference>